<dbReference type="Proteomes" id="UP001476798">
    <property type="component" value="Unassembled WGS sequence"/>
</dbReference>
<evidence type="ECO:0000313" key="3">
    <source>
        <dbReference type="Proteomes" id="UP001476798"/>
    </source>
</evidence>
<proteinExistence type="predicted"/>
<reference evidence="2 3" key="1">
    <citation type="submission" date="2021-06" db="EMBL/GenBank/DDBJ databases">
        <authorList>
            <person name="Palmer J.M."/>
        </authorList>
    </citation>
    <scope>NUCLEOTIDE SEQUENCE [LARGE SCALE GENOMIC DNA]</scope>
    <source>
        <strain evidence="2 3">GA_2019</strain>
        <tissue evidence="2">Muscle</tissue>
    </source>
</reference>
<gene>
    <name evidence="2" type="ORF">GOODEAATRI_030593</name>
</gene>
<name>A0ABV0Q353_9TELE</name>
<protein>
    <submittedName>
        <fullName evidence="2">Uncharacterized protein</fullName>
    </submittedName>
</protein>
<organism evidence="2 3">
    <name type="scientific">Goodea atripinnis</name>
    <dbReference type="NCBI Taxonomy" id="208336"/>
    <lineage>
        <taxon>Eukaryota</taxon>
        <taxon>Metazoa</taxon>
        <taxon>Chordata</taxon>
        <taxon>Craniata</taxon>
        <taxon>Vertebrata</taxon>
        <taxon>Euteleostomi</taxon>
        <taxon>Actinopterygii</taxon>
        <taxon>Neopterygii</taxon>
        <taxon>Teleostei</taxon>
        <taxon>Neoteleostei</taxon>
        <taxon>Acanthomorphata</taxon>
        <taxon>Ovalentaria</taxon>
        <taxon>Atherinomorphae</taxon>
        <taxon>Cyprinodontiformes</taxon>
        <taxon>Goodeidae</taxon>
        <taxon>Goodea</taxon>
    </lineage>
</organism>
<keyword evidence="3" id="KW-1185">Reference proteome</keyword>
<evidence type="ECO:0000256" key="1">
    <source>
        <dbReference type="SAM" id="MobiDB-lite"/>
    </source>
</evidence>
<comment type="caution">
    <text evidence="2">The sequence shown here is derived from an EMBL/GenBank/DDBJ whole genome shotgun (WGS) entry which is preliminary data.</text>
</comment>
<sequence>MIARPVTAIRARSRKPAETVESSSIAGGNVTYTPIAARPGAVVRVTNAPETSSPEQGPFSDPSQEASGEAPAAPAESQNQIKTQGK</sequence>
<feature type="region of interest" description="Disordered" evidence="1">
    <location>
        <begin position="1"/>
        <end position="26"/>
    </location>
</feature>
<evidence type="ECO:0000313" key="2">
    <source>
        <dbReference type="EMBL" id="MEQ2189951.1"/>
    </source>
</evidence>
<feature type="region of interest" description="Disordered" evidence="1">
    <location>
        <begin position="46"/>
        <end position="86"/>
    </location>
</feature>
<dbReference type="EMBL" id="JAHRIO010094848">
    <property type="protein sequence ID" value="MEQ2189951.1"/>
    <property type="molecule type" value="Genomic_DNA"/>
</dbReference>
<feature type="compositionally biased region" description="Low complexity" evidence="1">
    <location>
        <begin position="62"/>
        <end position="78"/>
    </location>
</feature>
<accession>A0ABV0Q353</accession>